<comment type="similarity">
    <text evidence="1 7">Belongs to the cytochrome P450 family.</text>
</comment>
<keyword evidence="8" id="KW-0732">Signal</keyword>
<dbReference type="PANTHER" id="PTHR46300:SF2">
    <property type="entry name" value="CYTOCHROME P450 MONOOXYGENASE ALNH-RELATED"/>
    <property type="match status" value="1"/>
</dbReference>
<accession>A0A0E9NLR9</accession>
<evidence type="ECO:0000256" key="2">
    <source>
        <dbReference type="ARBA" id="ARBA00022723"/>
    </source>
</evidence>
<dbReference type="InterPro" id="IPR002401">
    <property type="entry name" value="Cyt_P450_E_grp-I"/>
</dbReference>
<evidence type="ECO:0000256" key="4">
    <source>
        <dbReference type="ARBA" id="ARBA00023004"/>
    </source>
</evidence>
<dbReference type="GO" id="GO:0005506">
    <property type="term" value="F:iron ion binding"/>
    <property type="evidence" value="ECO:0007669"/>
    <property type="project" value="InterPro"/>
</dbReference>
<dbReference type="Proteomes" id="UP000033140">
    <property type="component" value="Unassembled WGS sequence"/>
</dbReference>
<keyword evidence="6 7" id="KW-0349">Heme</keyword>
<feature type="signal peptide" evidence="8">
    <location>
        <begin position="1"/>
        <end position="17"/>
    </location>
</feature>
<dbReference type="InterPro" id="IPR036396">
    <property type="entry name" value="Cyt_P450_sf"/>
</dbReference>
<comment type="cofactor">
    <cofactor evidence="6">
        <name>heme</name>
        <dbReference type="ChEBI" id="CHEBI:30413"/>
    </cofactor>
</comment>
<feature type="chain" id="PRO_5002430757" description="Cytochrome P450" evidence="8">
    <location>
        <begin position="18"/>
        <end position="519"/>
    </location>
</feature>
<dbReference type="SUPFAM" id="SSF48264">
    <property type="entry name" value="Cytochrome P450"/>
    <property type="match status" value="1"/>
</dbReference>
<dbReference type="PANTHER" id="PTHR46300">
    <property type="entry name" value="P450, PUTATIVE (EUROFUNG)-RELATED-RELATED"/>
    <property type="match status" value="1"/>
</dbReference>
<sequence length="519" mass="59477">MLFFVVSFLAIIAYLYMKQSSKKQQPLPPGPPGLPFIGNALYLRKNVGRERQMHKELRAKYGDMVYLKAGPSTNMLLVFDERIAQDLFVKRGAIYSSRPDMKVLKHLDPHGIAILPYGKEWKTTRKLFHGVLGTHQADRFRPHQDYESVRYSANMLHEPEKFVEWSKLFTMSSITSILLGLRMPSLHTPIAEAIHLVDQILIDAFIPGRYLVDFFPFLDALPDIISPWRRGANAGFRQIMSLYLPLWHEAQERIKNGTMAFPTCSEYLVDVQKKDPEFWTDERIASGAIQDLIFAASDTSSSYVRLFEVMAGTFPDKVKKAQEELDAVIGPNRLPTWEDEPNLPYVRAFIKEVHRYYTFAPFAVPHAAMKDDVYNGYFIPKGTLHYPEPESFSPERFLDHNLGAAASAALTDTRKRDHFAFGFGRRICPGIHVAENGTYIQVSRLLWGFNFGELFIAGTKQRARVEDVCRVQLIDGVDYEIDIKPRNPRVVECFVSLFLLHLYSHILARNPHPISSHRL</sequence>
<evidence type="ECO:0000256" key="5">
    <source>
        <dbReference type="ARBA" id="ARBA00023033"/>
    </source>
</evidence>
<dbReference type="InterPro" id="IPR017972">
    <property type="entry name" value="Cyt_P450_CS"/>
</dbReference>
<dbReference type="AlphaFoldDB" id="A0A0E9NLR9"/>
<evidence type="ECO:0000256" key="7">
    <source>
        <dbReference type="RuleBase" id="RU000461"/>
    </source>
</evidence>
<dbReference type="Gene3D" id="1.10.630.10">
    <property type="entry name" value="Cytochrome P450"/>
    <property type="match status" value="1"/>
</dbReference>
<keyword evidence="3 7" id="KW-0560">Oxidoreductase</keyword>
<keyword evidence="4 6" id="KW-0408">Iron</keyword>
<evidence type="ECO:0000256" key="1">
    <source>
        <dbReference type="ARBA" id="ARBA00010617"/>
    </source>
</evidence>
<dbReference type="GO" id="GO:0020037">
    <property type="term" value="F:heme binding"/>
    <property type="evidence" value="ECO:0007669"/>
    <property type="project" value="InterPro"/>
</dbReference>
<dbReference type="CDD" id="cd11065">
    <property type="entry name" value="CYP64-like"/>
    <property type="match status" value="1"/>
</dbReference>
<dbReference type="GO" id="GO:0016705">
    <property type="term" value="F:oxidoreductase activity, acting on paired donors, with incorporation or reduction of molecular oxygen"/>
    <property type="evidence" value="ECO:0007669"/>
    <property type="project" value="InterPro"/>
</dbReference>
<dbReference type="EMBL" id="BACD03000036">
    <property type="protein sequence ID" value="GAO50743.1"/>
    <property type="molecule type" value="Genomic_DNA"/>
</dbReference>
<name>A0A0E9NLR9_SAICN</name>
<gene>
    <name evidence="9" type="ORF">G7K_4864-t1</name>
</gene>
<evidence type="ECO:0000256" key="8">
    <source>
        <dbReference type="SAM" id="SignalP"/>
    </source>
</evidence>
<feature type="binding site" description="axial binding residue" evidence="6">
    <location>
        <position position="428"/>
    </location>
    <ligand>
        <name>heme</name>
        <dbReference type="ChEBI" id="CHEBI:30413"/>
    </ligand>
    <ligandPart>
        <name>Fe</name>
        <dbReference type="ChEBI" id="CHEBI:18248"/>
    </ligandPart>
</feature>
<evidence type="ECO:0008006" key="11">
    <source>
        <dbReference type="Google" id="ProtNLM"/>
    </source>
</evidence>
<organism evidence="9 10">
    <name type="scientific">Saitoella complicata (strain BCRC 22490 / CBS 7301 / JCM 7358 / NBRC 10748 / NRRL Y-17804)</name>
    <dbReference type="NCBI Taxonomy" id="698492"/>
    <lineage>
        <taxon>Eukaryota</taxon>
        <taxon>Fungi</taxon>
        <taxon>Dikarya</taxon>
        <taxon>Ascomycota</taxon>
        <taxon>Taphrinomycotina</taxon>
        <taxon>Taphrinomycotina incertae sedis</taxon>
        <taxon>Saitoella</taxon>
    </lineage>
</organism>
<comment type="caution">
    <text evidence="9">The sequence shown here is derived from an EMBL/GenBank/DDBJ whole genome shotgun (WGS) entry which is preliminary data.</text>
</comment>
<proteinExistence type="inferred from homology"/>
<dbReference type="PRINTS" id="PR00463">
    <property type="entry name" value="EP450I"/>
</dbReference>
<dbReference type="InterPro" id="IPR001128">
    <property type="entry name" value="Cyt_P450"/>
</dbReference>
<dbReference type="GO" id="GO:0004497">
    <property type="term" value="F:monooxygenase activity"/>
    <property type="evidence" value="ECO:0007669"/>
    <property type="project" value="UniProtKB-KW"/>
</dbReference>
<evidence type="ECO:0000313" key="9">
    <source>
        <dbReference type="EMBL" id="GAO50743.1"/>
    </source>
</evidence>
<keyword evidence="5 7" id="KW-0503">Monooxygenase</keyword>
<reference evidence="9 10" key="3">
    <citation type="journal article" date="2015" name="Genome Announc.">
        <title>Draft Genome Sequence of the Archiascomycetous Yeast Saitoella complicata.</title>
        <authorList>
            <person name="Yamauchi K."/>
            <person name="Kondo S."/>
            <person name="Hamamoto M."/>
            <person name="Takahashi Y."/>
            <person name="Ogura Y."/>
            <person name="Hayashi T."/>
            <person name="Nishida H."/>
        </authorList>
    </citation>
    <scope>NUCLEOTIDE SEQUENCE [LARGE SCALE GENOMIC DNA]</scope>
    <source>
        <strain evidence="9 10">NRRL Y-17804</strain>
    </source>
</reference>
<dbReference type="InterPro" id="IPR050364">
    <property type="entry name" value="Cytochrome_P450_fung"/>
</dbReference>
<reference evidence="9 10" key="2">
    <citation type="journal article" date="2014" name="J. Gen. Appl. Microbiol.">
        <title>The early diverging ascomycetous budding yeast Saitoella complicata has three histone deacetylases belonging to the Clr6, Hos2, and Rpd3 lineages.</title>
        <authorList>
            <person name="Nishida H."/>
            <person name="Matsumoto T."/>
            <person name="Kondo S."/>
            <person name="Hamamoto M."/>
            <person name="Yoshikawa H."/>
        </authorList>
    </citation>
    <scope>NUCLEOTIDE SEQUENCE [LARGE SCALE GENOMIC DNA]</scope>
    <source>
        <strain evidence="9 10">NRRL Y-17804</strain>
    </source>
</reference>
<keyword evidence="2 6" id="KW-0479">Metal-binding</keyword>
<dbReference type="Pfam" id="PF00067">
    <property type="entry name" value="p450"/>
    <property type="match status" value="1"/>
</dbReference>
<reference evidence="9 10" key="1">
    <citation type="journal article" date="2011" name="J. Gen. Appl. Microbiol.">
        <title>Draft genome sequencing of the enigmatic yeast Saitoella complicata.</title>
        <authorList>
            <person name="Nishida H."/>
            <person name="Hamamoto M."/>
            <person name="Sugiyama J."/>
        </authorList>
    </citation>
    <scope>NUCLEOTIDE SEQUENCE [LARGE SCALE GENOMIC DNA]</scope>
    <source>
        <strain evidence="9 10">NRRL Y-17804</strain>
    </source>
</reference>
<evidence type="ECO:0000256" key="3">
    <source>
        <dbReference type="ARBA" id="ARBA00023002"/>
    </source>
</evidence>
<keyword evidence="10" id="KW-1185">Reference proteome</keyword>
<evidence type="ECO:0000313" key="10">
    <source>
        <dbReference type="Proteomes" id="UP000033140"/>
    </source>
</evidence>
<dbReference type="PROSITE" id="PS00086">
    <property type="entry name" value="CYTOCHROME_P450"/>
    <property type="match status" value="1"/>
</dbReference>
<protein>
    <recommendedName>
        <fullName evidence="11">Cytochrome P450</fullName>
    </recommendedName>
</protein>
<dbReference type="STRING" id="698492.A0A0E9NLR9"/>
<evidence type="ECO:0000256" key="6">
    <source>
        <dbReference type="PIRSR" id="PIRSR602401-1"/>
    </source>
</evidence>